<organism evidence="1 2">
    <name type="scientific">Fusarium keratoplasticum</name>
    <dbReference type="NCBI Taxonomy" id="1328300"/>
    <lineage>
        <taxon>Eukaryota</taxon>
        <taxon>Fungi</taxon>
        <taxon>Dikarya</taxon>
        <taxon>Ascomycota</taxon>
        <taxon>Pezizomycotina</taxon>
        <taxon>Sordariomycetes</taxon>
        <taxon>Hypocreomycetidae</taxon>
        <taxon>Hypocreales</taxon>
        <taxon>Nectriaceae</taxon>
        <taxon>Fusarium</taxon>
        <taxon>Fusarium solani species complex</taxon>
    </lineage>
</organism>
<accession>A0ACC0RB99</accession>
<comment type="caution">
    <text evidence="1">The sequence shown here is derived from an EMBL/GenBank/DDBJ whole genome shotgun (WGS) entry which is preliminary data.</text>
</comment>
<proteinExistence type="predicted"/>
<gene>
    <name evidence="1" type="ORF">NCS57_00283700</name>
</gene>
<protein>
    <submittedName>
        <fullName evidence="1">Uncharacterized protein</fullName>
    </submittedName>
</protein>
<reference evidence="1" key="1">
    <citation type="submission" date="2022-06" db="EMBL/GenBank/DDBJ databases">
        <title>Fusarium solani species complex genomes reveal bases of compartmentalisation and animal pathogenesis.</title>
        <authorList>
            <person name="Tsai I.J."/>
        </authorList>
    </citation>
    <scope>NUCLEOTIDE SEQUENCE</scope>
    <source>
        <strain evidence="1">Fu6.1</strain>
    </source>
</reference>
<keyword evidence="2" id="KW-1185">Reference proteome</keyword>
<evidence type="ECO:0000313" key="1">
    <source>
        <dbReference type="EMBL" id="KAI8680040.1"/>
    </source>
</evidence>
<dbReference type="Proteomes" id="UP001065298">
    <property type="component" value="Chromosome 2"/>
</dbReference>
<dbReference type="EMBL" id="CM046504">
    <property type="protein sequence ID" value="KAI8680040.1"/>
    <property type="molecule type" value="Genomic_DNA"/>
</dbReference>
<evidence type="ECO:0000313" key="2">
    <source>
        <dbReference type="Proteomes" id="UP001065298"/>
    </source>
</evidence>
<name>A0ACC0RB99_9HYPO</name>
<sequence length="605" mass="68647">MEPVKIQEQHNPVPADSLKRNETTAREAMRLEDGHLNPFAVSKPHCQAYFEGLAQRRHHRCRRNWLLLVACTQPRVIAVTSVARRVAQELDVGLGDEFGYAVRFDNTSNDRTILKFLMDGLLLQELRSDRELSRYACVMVDEAHERTKNTDLLLALLKQAMGMRPDLKVVVISATIDFTTFSRYFPGSNVFHAEGHAYPVQIQYLREATPDYRKAVLETVAHITQTKPEGSILVFMTSVQEIEETCGLIRKKVPGLQVLPLYSSLSRAQMEDVMDTNTGRKCILSINTAENSLAIDGITFAIVMEEVLVLKSCGFHKISNLNFVDGPHAETLLRALYELRALEYIDADAKLTTKGFMVVGMPVDTAWYNAFLKVKELGCLAEIVTAACLLSTQDDITMRPNAPRYVADVIRQQYPDAKSDHLARLNAFHSYIHRHIESASDEDKLARWCRMSFINPKVAEQALKMRNGLMPSVSKRMLDNEPVLALEPSDPDFGLKIRQSLAADFYHKVVYLERRGTYKTVHENQPVLPKPDSCLVGEKYEWVICDHISFAGMRYVTAIDPVWIMDLEHFQEKNLAYNFDGETLKYPYVKASLDLARATRASRSL</sequence>